<dbReference type="Proteomes" id="UP000076874">
    <property type="component" value="Unassembled WGS sequence"/>
</dbReference>
<dbReference type="GO" id="GO:0006357">
    <property type="term" value="P:regulation of transcription by RNA polymerase II"/>
    <property type="evidence" value="ECO:0007669"/>
    <property type="project" value="InterPro"/>
</dbReference>
<reference evidence="7 8" key="1">
    <citation type="journal article" date="2016" name="Genome Biol. Evol.">
        <title>Divergent and convergent evolution of fungal pathogenicity.</title>
        <authorList>
            <person name="Shang Y."/>
            <person name="Xiao G."/>
            <person name="Zheng P."/>
            <person name="Cen K."/>
            <person name="Zhan S."/>
            <person name="Wang C."/>
        </authorList>
    </citation>
    <scope>NUCLEOTIDE SEQUENCE [LARGE SCALE GENOMIC DNA]</scope>
    <source>
        <strain evidence="7 8">RCEF 264</strain>
    </source>
</reference>
<dbReference type="Pfam" id="PF06179">
    <property type="entry name" value="Med22"/>
    <property type="match status" value="1"/>
</dbReference>
<dbReference type="GO" id="GO:0003712">
    <property type="term" value="F:transcription coregulator activity"/>
    <property type="evidence" value="ECO:0007669"/>
    <property type="project" value="InterPro"/>
</dbReference>
<keyword evidence="5" id="KW-0539">Nucleus</keyword>
<dbReference type="InterPro" id="IPR009332">
    <property type="entry name" value="Med22"/>
</dbReference>
<evidence type="ECO:0000256" key="3">
    <source>
        <dbReference type="ARBA" id="ARBA00023015"/>
    </source>
</evidence>
<evidence type="ECO:0000256" key="6">
    <source>
        <dbReference type="SAM" id="MobiDB-lite"/>
    </source>
</evidence>
<keyword evidence="3" id="KW-0805">Transcription regulation</keyword>
<dbReference type="Gene3D" id="6.10.280.160">
    <property type="entry name" value="Mediator of RNA polymerase II transcription subunit 22"/>
    <property type="match status" value="1"/>
</dbReference>
<feature type="region of interest" description="Disordered" evidence="6">
    <location>
        <begin position="127"/>
        <end position="229"/>
    </location>
</feature>
<comment type="caution">
    <text evidence="7">The sequence shown here is derived from an EMBL/GenBank/DDBJ whole genome shotgun (WGS) entry which is preliminary data.</text>
</comment>
<evidence type="ECO:0000256" key="5">
    <source>
        <dbReference type="ARBA" id="ARBA00023242"/>
    </source>
</evidence>
<sequence>MDPNPALPGEVTNLLDHEAKLVADAIQHFRAVALAATVRVSNRSTVGEAAANRLRMETEAAGLIKTAEDMLTLTRRIRELWVIGPLRKPGEGDAEAETRIRDAVVPVAGLLDGQRAQARQRLLGPHGTYRLTATGGPPPPAPPSTAAPATGAPSAPAPSAVTTAAATTGTATATAPTGPEGGVQPPLGSTTAAQTIAGGAEAGPGVAATAGGGTNTGTNATATAQLNQT</sequence>
<protein>
    <submittedName>
        <fullName evidence="7">Metacaspase</fullName>
    </submittedName>
</protein>
<feature type="compositionally biased region" description="Pro residues" evidence="6">
    <location>
        <begin position="136"/>
        <end position="145"/>
    </location>
</feature>
<proteinExistence type="inferred from homology"/>
<dbReference type="GO" id="GO:0016592">
    <property type="term" value="C:mediator complex"/>
    <property type="evidence" value="ECO:0007669"/>
    <property type="project" value="InterPro"/>
</dbReference>
<keyword evidence="8" id="KW-1185">Reference proteome</keyword>
<evidence type="ECO:0000256" key="2">
    <source>
        <dbReference type="ARBA" id="ARBA00005942"/>
    </source>
</evidence>
<organism evidence="7 8">
    <name type="scientific">Niveomyces insectorum RCEF 264</name>
    <dbReference type="NCBI Taxonomy" id="1081102"/>
    <lineage>
        <taxon>Eukaryota</taxon>
        <taxon>Fungi</taxon>
        <taxon>Dikarya</taxon>
        <taxon>Ascomycota</taxon>
        <taxon>Pezizomycotina</taxon>
        <taxon>Sordariomycetes</taxon>
        <taxon>Hypocreomycetidae</taxon>
        <taxon>Hypocreales</taxon>
        <taxon>Cordycipitaceae</taxon>
        <taxon>Niveomyces</taxon>
    </lineage>
</organism>
<feature type="compositionally biased region" description="Low complexity" evidence="6">
    <location>
        <begin position="197"/>
        <end position="209"/>
    </location>
</feature>
<comment type="similarity">
    <text evidence="2">Belongs to the Mediator complex subunit 22 family.</text>
</comment>
<dbReference type="STRING" id="1081102.A0A167P2W1"/>
<dbReference type="OrthoDB" id="203279at2759"/>
<evidence type="ECO:0000313" key="8">
    <source>
        <dbReference type="Proteomes" id="UP000076874"/>
    </source>
</evidence>
<evidence type="ECO:0000256" key="1">
    <source>
        <dbReference type="ARBA" id="ARBA00004123"/>
    </source>
</evidence>
<accession>A0A167P2W1</accession>
<dbReference type="EMBL" id="AZHD01000017">
    <property type="protein sequence ID" value="OAA56229.1"/>
    <property type="molecule type" value="Genomic_DNA"/>
</dbReference>
<feature type="compositionally biased region" description="Low complexity" evidence="6">
    <location>
        <begin position="216"/>
        <end position="229"/>
    </location>
</feature>
<keyword evidence="4" id="KW-0804">Transcription</keyword>
<feature type="compositionally biased region" description="Low complexity" evidence="6">
    <location>
        <begin position="146"/>
        <end position="178"/>
    </location>
</feature>
<gene>
    <name evidence="7" type="ORF">SPI_07840</name>
</gene>
<comment type="subcellular location">
    <subcellularLocation>
        <location evidence="1">Nucleus</location>
    </subcellularLocation>
</comment>
<dbReference type="AlphaFoldDB" id="A0A167P2W1"/>
<evidence type="ECO:0000313" key="7">
    <source>
        <dbReference type="EMBL" id="OAA56229.1"/>
    </source>
</evidence>
<evidence type="ECO:0000256" key="4">
    <source>
        <dbReference type="ARBA" id="ARBA00023163"/>
    </source>
</evidence>
<name>A0A167P2W1_9HYPO</name>